<reference evidence="2" key="1">
    <citation type="submission" date="2020-11" db="EMBL/GenBank/DDBJ databases">
        <title>Adaptations for nitrogen fixation in a non-lichenized fungal sporocarp promotes dispersal by wood-feeding termites.</title>
        <authorList>
            <consortium name="DOE Joint Genome Institute"/>
            <person name="Koch R.A."/>
            <person name="Yoon G."/>
            <person name="Arayal U."/>
            <person name="Lail K."/>
            <person name="Amirebrahimi M."/>
            <person name="Labutti K."/>
            <person name="Lipzen A."/>
            <person name="Riley R."/>
            <person name="Barry K."/>
            <person name="Henrissat B."/>
            <person name="Grigoriev I.V."/>
            <person name="Herr J.R."/>
            <person name="Aime M.C."/>
        </authorList>
    </citation>
    <scope>NUCLEOTIDE SEQUENCE</scope>
    <source>
        <strain evidence="2">MCA 3950</strain>
    </source>
</reference>
<evidence type="ECO:0000313" key="3">
    <source>
        <dbReference type="Proteomes" id="UP000812287"/>
    </source>
</evidence>
<organism evidence="2 3">
    <name type="scientific">Guyanagaster necrorhizus</name>
    <dbReference type="NCBI Taxonomy" id="856835"/>
    <lineage>
        <taxon>Eukaryota</taxon>
        <taxon>Fungi</taxon>
        <taxon>Dikarya</taxon>
        <taxon>Basidiomycota</taxon>
        <taxon>Agaricomycotina</taxon>
        <taxon>Agaricomycetes</taxon>
        <taxon>Agaricomycetidae</taxon>
        <taxon>Agaricales</taxon>
        <taxon>Marasmiineae</taxon>
        <taxon>Physalacriaceae</taxon>
        <taxon>Guyanagaster</taxon>
    </lineage>
</organism>
<dbReference type="OrthoDB" id="3089at2759"/>
<dbReference type="Proteomes" id="UP000812287">
    <property type="component" value="Unassembled WGS sequence"/>
</dbReference>
<dbReference type="RefSeq" id="XP_043035256.1">
    <property type="nucleotide sequence ID" value="XM_043179540.1"/>
</dbReference>
<feature type="region of interest" description="Disordered" evidence="1">
    <location>
        <begin position="118"/>
        <end position="142"/>
    </location>
</feature>
<sequence>MPRPQRCQGNFRTGSLPGLNAILPAFSALTSHIGPQRQQLDHSNSSTANWTSVITDLYTFMGPFVARLVAMAAPMLTVTLQWNTIFREGNVGQLSIGSFPLVSRTSLTLVPIRSYSSEEGGLAGPTGPESRRSTTAGHYSCPASPVTPVDNLRC</sequence>
<proteinExistence type="predicted"/>
<dbReference type="EMBL" id="MU250557">
    <property type="protein sequence ID" value="KAG7441756.1"/>
    <property type="molecule type" value="Genomic_DNA"/>
</dbReference>
<dbReference type="GeneID" id="66101834"/>
<gene>
    <name evidence="2" type="ORF">BT62DRAFT_1079909</name>
</gene>
<protein>
    <submittedName>
        <fullName evidence="2">Uncharacterized protein</fullName>
    </submittedName>
</protein>
<evidence type="ECO:0000256" key="1">
    <source>
        <dbReference type="SAM" id="MobiDB-lite"/>
    </source>
</evidence>
<dbReference type="AlphaFoldDB" id="A0A9P8ANH5"/>
<evidence type="ECO:0000313" key="2">
    <source>
        <dbReference type="EMBL" id="KAG7441756.1"/>
    </source>
</evidence>
<keyword evidence="3" id="KW-1185">Reference proteome</keyword>
<accession>A0A9P8ANH5</accession>
<comment type="caution">
    <text evidence="2">The sequence shown here is derived from an EMBL/GenBank/DDBJ whole genome shotgun (WGS) entry which is preliminary data.</text>
</comment>
<name>A0A9P8ANH5_9AGAR</name>